<evidence type="ECO:0000313" key="3">
    <source>
        <dbReference type="Proteomes" id="UP000314294"/>
    </source>
</evidence>
<evidence type="ECO:0000256" key="1">
    <source>
        <dbReference type="SAM" id="MobiDB-lite"/>
    </source>
</evidence>
<keyword evidence="3" id="KW-1185">Reference proteome</keyword>
<feature type="region of interest" description="Disordered" evidence="1">
    <location>
        <begin position="38"/>
        <end position="58"/>
    </location>
</feature>
<dbReference type="AlphaFoldDB" id="A0A4Z2HLZ7"/>
<reference evidence="2 3" key="1">
    <citation type="submission" date="2019-03" db="EMBL/GenBank/DDBJ databases">
        <title>First draft genome of Liparis tanakae, snailfish: a comprehensive survey of snailfish specific genes.</title>
        <authorList>
            <person name="Kim W."/>
            <person name="Song I."/>
            <person name="Jeong J.-H."/>
            <person name="Kim D."/>
            <person name="Kim S."/>
            <person name="Ryu S."/>
            <person name="Song J.Y."/>
            <person name="Lee S.K."/>
        </authorList>
    </citation>
    <scope>NUCLEOTIDE SEQUENCE [LARGE SCALE GENOMIC DNA]</scope>
    <source>
        <tissue evidence="2">Muscle</tissue>
    </source>
</reference>
<accession>A0A4Z2HLZ7</accession>
<comment type="caution">
    <text evidence="2">The sequence shown here is derived from an EMBL/GenBank/DDBJ whole genome shotgun (WGS) entry which is preliminary data.</text>
</comment>
<protein>
    <submittedName>
        <fullName evidence="2">Uncharacterized protein</fullName>
    </submittedName>
</protein>
<name>A0A4Z2HLZ7_9TELE</name>
<dbReference type="EMBL" id="SRLO01000227">
    <property type="protein sequence ID" value="TNN65964.1"/>
    <property type="molecule type" value="Genomic_DNA"/>
</dbReference>
<proteinExistence type="predicted"/>
<organism evidence="2 3">
    <name type="scientific">Liparis tanakae</name>
    <name type="common">Tanaka's snailfish</name>
    <dbReference type="NCBI Taxonomy" id="230148"/>
    <lineage>
        <taxon>Eukaryota</taxon>
        <taxon>Metazoa</taxon>
        <taxon>Chordata</taxon>
        <taxon>Craniata</taxon>
        <taxon>Vertebrata</taxon>
        <taxon>Euteleostomi</taxon>
        <taxon>Actinopterygii</taxon>
        <taxon>Neopterygii</taxon>
        <taxon>Teleostei</taxon>
        <taxon>Neoteleostei</taxon>
        <taxon>Acanthomorphata</taxon>
        <taxon>Eupercaria</taxon>
        <taxon>Perciformes</taxon>
        <taxon>Cottioidei</taxon>
        <taxon>Cottales</taxon>
        <taxon>Liparidae</taxon>
        <taxon>Liparis</taxon>
    </lineage>
</organism>
<dbReference type="Proteomes" id="UP000314294">
    <property type="component" value="Unassembled WGS sequence"/>
</dbReference>
<gene>
    <name evidence="2" type="ORF">EYF80_023837</name>
</gene>
<sequence length="109" mass="12244">MYLQHQAPPENAAQRIRRRSWFGSPPSEIVTLEPEYNTRKTKSISKGRGGRRDSRLTGAQRGEVVSAVHFCGIILTERGVGTPFPTRVIPHVAVMAFIFSRRSRPLLTT</sequence>
<evidence type="ECO:0000313" key="2">
    <source>
        <dbReference type="EMBL" id="TNN65964.1"/>
    </source>
</evidence>
<feature type="compositionally biased region" description="Basic residues" evidence="1">
    <location>
        <begin position="39"/>
        <end position="49"/>
    </location>
</feature>